<keyword evidence="3" id="KW-0489">Methyltransferase</keyword>
<dbReference type="GO" id="GO:0009307">
    <property type="term" value="P:DNA restriction-modification system"/>
    <property type="evidence" value="ECO:0007669"/>
    <property type="project" value="UniProtKB-KW"/>
</dbReference>
<comment type="similarity">
    <text evidence="1">Belongs to the N(4)/N(6)-methyltransferase family. N(4) subfamily.</text>
</comment>
<dbReference type="GO" id="GO:0015667">
    <property type="term" value="F:site-specific DNA-methyltransferase (cytosine-N4-specific) activity"/>
    <property type="evidence" value="ECO:0007669"/>
    <property type="project" value="UniProtKB-EC"/>
</dbReference>
<reference evidence="11" key="1">
    <citation type="journal article" date="2015" name="Nature">
        <title>Complex archaea that bridge the gap between prokaryotes and eukaryotes.</title>
        <authorList>
            <person name="Spang A."/>
            <person name="Saw J.H."/>
            <person name="Jorgensen S.L."/>
            <person name="Zaremba-Niedzwiedzka K."/>
            <person name="Martijn J."/>
            <person name="Lind A.E."/>
            <person name="van Eijk R."/>
            <person name="Schleper C."/>
            <person name="Guy L."/>
            <person name="Ettema T.J."/>
        </authorList>
    </citation>
    <scope>NUCLEOTIDE SEQUENCE</scope>
</reference>
<gene>
    <name evidence="11" type="ORF">LCGC14_1299150</name>
</gene>
<protein>
    <recommendedName>
        <fullName evidence="2">site-specific DNA-methyltransferase (cytosine-N(4)-specific)</fullName>
        <ecNumber evidence="2">2.1.1.113</ecNumber>
    </recommendedName>
</protein>
<feature type="domain" description="DNA methylase N-4/N-6" evidence="10">
    <location>
        <begin position="28"/>
        <end position="355"/>
    </location>
</feature>
<dbReference type="InterPro" id="IPR017985">
    <property type="entry name" value="MeTrfase_CN4_CS"/>
</dbReference>
<feature type="region of interest" description="Disordered" evidence="9">
    <location>
        <begin position="253"/>
        <end position="281"/>
    </location>
</feature>
<keyword evidence="4" id="KW-0808">Transferase</keyword>
<evidence type="ECO:0000256" key="7">
    <source>
        <dbReference type="ARBA" id="ARBA00023125"/>
    </source>
</evidence>
<dbReference type="GO" id="GO:0008170">
    <property type="term" value="F:N-methyltransferase activity"/>
    <property type="evidence" value="ECO:0007669"/>
    <property type="project" value="InterPro"/>
</dbReference>
<dbReference type="Gene3D" id="3.40.50.150">
    <property type="entry name" value="Vaccinia Virus protein VP39"/>
    <property type="match status" value="1"/>
</dbReference>
<dbReference type="SUPFAM" id="SSF53335">
    <property type="entry name" value="S-adenosyl-L-methionine-dependent methyltransferases"/>
    <property type="match status" value="1"/>
</dbReference>
<evidence type="ECO:0000256" key="8">
    <source>
        <dbReference type="ARBA" id="ARBA00049120"/>
    </source>
</evidence>
<dbReference type="InterPro" id="IPR029063">
    <property type="entry name" value="SAM-dependent_MTases_sf"/>
</dbReference>
<evidence type="ECO:0000256" key="1">
    <source>
        <dbReference type="ARBA" id="ARBA00010203"/>
    </source>
</evidence>
<dbReference type="CDD" id="cd02440">
    <property type="entry name" value="AdoMet_MTases"/>
    <property type="match status" value="1"/>
</dbReference>
<evidence type="ECO:0000313" key="11">
    <source>
        <dbReference type="EMBL" id="KKM84432.1"/>
    </source>
</evidence>
<keyword evidence="7" id="KW-0238">DNA-binding</keyword>
<evidence type="ECO:0000259" key="10">
    <source>
        <dbReference type="Pfam" id="PF01555"/>
    </source>
</evidence>
<comment type="caution">
    <text evidence="11">The sequence shown here is derived from an EMBL/GenBank/DDBJ whole genome shotgun (WGS) entry which is preliminary data.</text>
</comment>
<dbReference type="InterPro" id="IPR001091">
    <property type="entry name" value="RM_Methyltransferase"/>
</dbReference>
<organism evidence="11">
    <name type="scientific">marine sediment metagenome</name>
    <dbReference type="NCBI Taxonomy" id="412755"/>
    <lineage>
        <taxon>unclassified sequences</taxon>
        <taxon>metagenomes</taxon>
        <taxon>ecological metagenomes</taxon>
    </lineage>
</organism>
<dbReference type="PROSITE" id="PS00093">
    <property type="entry name" value="N4_MTASE"/>
    <property type="match status" value="1"/>
</dbReference>
<dbReference type="PANTHER" id="PTHR13370">
    <property type="entry name" value="RNA METHYLASE-RELATED"/>
    <property type="match status" value="1"/>
</dbReference>
<dbReference type="EC" id="2.1.1.113" evidence="2"/>
<feature type="compositionally biased region" description="Basic and acidic residues" evidence="9">
    <location>
        <begin position="268"/>
        <end position="280"/>
    </location>
</feature>
<dbReference type="InterPro" id="IPR002941">
    <property type="entry name" value="DNA_methylase_N4/N6"/>
</dbReference>
<dbReference type="PRINTS" id="PR00508">
    <property type="entry name" value="S21N4MTFRASE"/>
</dbReference>
<dbReference type="PANTHER" id="PTHR13370:SF3">
    <property type="entry name" value="TRNA (GUANINE(10)-N2)-METHYLTRANSFERASE HOMOLOG"/>
    <property type="match status" value="1"/>
</dbReference>
<evidence type="ECO:0000256" key="6">
    <source>
        <dbReference type="ARBA" id="ARBA00022747"/>
    </source>
</evidence>
<dbReference type="EMBL" id="LAZR01007568">
    <property type="protein sequence ID" value="KKM84432.1"/>
    <property type="molecule type" value="Genomic_DNA"/>
</dbReference>
<dbReference type="GO" id="GO:0003677">
    <property type="term" value="F:DNA binding"/>
    <property type="evidence" value="ECO:0007669"/>
    <property type="project" value="UniProtKB-KW"/>
</dbReference>
<name>A0A0F9NT19_9ZZZZ</name>
<evidence type="ECO:0000256" key="3">
    <source>
        <dbReference type="ARBA" id="ARBA00022603"/>
    </source>
</evidence>
<evidence type="ECO:0000256" key="2">
    <source>
        <dbReference type="ARBA" id="ARBA00012185"/>
    </source>
</evidence>
<dbReference type="Pfam" id="PF01555">
    <property type="entry name" value="N6_N4_Mtase"/>
    <property type="match status" value="1"/>
</dbReference>
<proteinExistence type="inferred from homology"/>
<dbReference type="AlphaFoldDB" id="A0A0F9NT19"/>
<evidence type="ECO:0000256" key="5">
    <source>
        <dbReference type="ARBA" id="ARBA00022691"/>
    </source>
</evidence>
<accession>A0A0F9NT19</accession>
<keyword evidence="5" id="KW-0949">S-adenosyl-L-methionine</keyword>
<dbReference type="GO" id="GO:0005737">
    <property type="term" value="C:cytoplasm"/>
    <property type="evidence" value="ECO:0007669"/>
    <property type="project" value="TreeGrafter"/>
</dbReference>
<evidence type="ECO:0000256" key="9">
    <source>
        <dbReference type="SAM" id="MobiDB-lite"/>
    </source>
</evidence>
<comment type="catalytic activity">
    <reaction evidence="8">
        <text>a 2'-deoxycytidine in DNA + S-adenosyl-L-methionine = an N(4)-methyl-2'-deoxycytidine in DNA + S-adenosyl-L-homocysteine + H(+)</text>
        <dbReference type="Rhea" id="RHEA:16857"/>
        <dbReference type="Rhea" id="RHEA-COMP:11369"/>
        <dbReference type="Rhea" id="RHEA-COMP:13674"/>
        <dbReference type="ChEBI" id="CHEBI:15378"/>
        <dbReference type="ChEBI" id="CHEBI:57856"/>
        <dbReference type="ChEBI" id="CHEBI:59789"/>
        <dbReference type="ChEBI" id="CHEBI:85452"/>
        <dbReference type="ChEBI" id="CHEBI:137933"/>
        <dbReference type="EC" id="2.1.1.113"/>
    </reaction>
</comment>
<dbReference type="GO" id="GO:0032259">
    <property type="term" value="P:methylation"/>
    <property type="evidence" value="ECO:0007669"/>
    <property type="project" value="UniProtKB-KW"/>
</dbReference>
<sequence>MYSIQNLNKKIFNGHVLDELKKFPDESIDCVITSPPYWALRDYDTSPQIWDANESCKHIWGDDLKIRQSGGSGKHTTGGAPSKGLWFENHSNFCSKCSAWRGSLGLEPDFNLYIQHLIQIFNEIKRVLKKNGSCWINIGDSYSASGGSGKNDSSSNKYVINTVPHKSKDLPPKCLCQIPERFSIAMTDNGLVKRNTIIWHKPNSMPQSVKDRFTVDFEYFYFFTKNKNYYFEQQFEEYSKSMNRWGGQKLKADGQSMWDDGTGQSTYRQRDMRPNDEGKNKRTIWSINTEPYKEAHFAVFPERLVITPIQAGCPKDGIVLDPFAGSGTTLLVAEKLGRQWVGIELSSKYIKLAQKRIKIETQQMKLY</sequence>
<evidence type="ECO:0000256" key="4">
    <source>
        <dbReference type="ARBA" id="ARBA00022679"/>
    </source>
</evidence>
<keyword evidence="6" id="KW-0680">Restriction system</keyword>